<dbReference type="GO" id="GO:0016020">
    <property type="term" value="C:membrane"/>
    <property type="evidence" value="ECO:0007669"/>
    <property type="project" value="UniProtKB-SubCell"/>
</dbReference>
<reference evidence="8" key="2">
    <citation type="submission" date="2011-03" db="EMBL/GenBank/DDBJ databases">
        <title>Comparative genomics and transcriptomics of Neospora caninum and Toxoplasma gondii.</title>
        <authorList>
            <person name="Reid A.J."/>
            <person name="Sohal A."/>
            <person name="Harris D."/>
            <person name="Quail M."/>
            <person name="Sanders M."/>
            <person name="Berriman M."/>
            <person name="Wastling J.M."/>
            <person name="Pain A."/>
        </authorList>
    </citation>
    <scope>NUCLEOTIDE SEQUENCE</scope>
    <source>
        <strain evidence="8">Liverpool</strain>
    </source>
</reference>
<dbReference type="EMBL" id="FR823393">
    <property type="protein sequence ID" value="CBZ55614.1"/>
    <property type="molecule type" value="Genomic_DNA"/>
</dbReference>
<proteinExistence type="predicted"/>
<gene>
    <name evidence="9" type="ORF">BN1204_060390</name>
    <name evidence="8" type="ORF">NCLIV_060390</name>
</gene>
<dbReference type="PROSITE" id="PS50192">
    <property type="entry name" value="T_SNARE"/>
    <property type="match status" value="1"/>
</dbReference>
<keyword evidence="5 6" id="KW-0472">Membrane</keyword>
<keyword evidence="4 6" id="KW-1133">Transmembrane helix</keyword>
<protein>
    <submittedName>
        <fullName evidence="8">Putative SNARE domain-containing protein</fullName>
    </submittedName>
    <submittedName>
        <fullName evidence="9">SNARE domain-containing protein, putative</fullName>
    </submittedName>
</protein>
<organism evidence="8 10">
    <name type="scientific">Neospora caninum (strain Liverpool)</name>
    <dbReference type="NCBI Taxonomy" id="572307"/>
    <lineage>
        <taxon>Eukaryota</taxon>
        <taxon>Sar</taxon>
        <taxon>Alveolata</taxon>
        <taxon>Apicomplexa</taxon>
        <taxon>Conoidasida</taxon>
        <taxon>Coccidia</taxon>
        <taxon>Eucoccidiorida</taxon>
        <taxon>Eimeriorina</taxon>
        <taxon>Sarcocystidae</taxon>
        <taxon>Neospora</taxon>
    </lineage>
</organism>
<evidence type="ECO:0000256" key="4">
    <source>
        <dbReference type="ARBA" id="ARBA00022989"/>
    </source>
</evidence>
<evidence type="ECO:0000256" key="6">
    <source>
        <dbReference type="SAM" id="Phobius"/>
    </source>
</evidence>
<dbReference type="SMART" id="SM00397">
    <property type="entry name" value="t_SNARE"/>
    <property type="match status" value="1"/>
</dbReference>
<sequence length="225" mass="25220">MSDFWKRDVRQVEALRDEIVSLLQQRQKQTGGANTGASGRSSAVLRGKFSQFCQDVEQLERTLKATEAERRGDLSPAEWRQRRDQVAHLHAAKSELQIAFTRAFSTGEDFYDSAASAEVLVDVPRGARVLKTREEDILAEQDEQLSFLEGTVSNLKSIGHAVGDEVDVHRKLLSDLDDDVDRAQTLLEKNRETLRKIIERQSTVCLLLTALALLVVLIFLMVATA</sequence>
<dbReference type="SUPFAM" id="SSF58038">
    <property type="entry name" value="SNARE fusion complex"/>
    <property type="match status" value="1"/>
</dbReference>
<dbReference type="EMBL" id="LN714487">
    <property type="protein sequence ID" value="CEL70356.1"/>
    <property type="molecule type" value="Genomic_DNA"/>
</dbReference>
<evidence type="ECO:0000256" key="1">
    <source>
        <dbReference type="ARBA" id="ARBA00004167"/>
    </source>
</evidence>
<evidence type="ECO:0000313" key="8">
    <source>
        <dbReference type="EMBL" id="CBZ55614.1"/>
    </source>
</evidence>
<reference evidence="8" key="1">
    <citation type="submission" date="2011-02" db="EMBL/GenBank/DDBJ databases">
        <authorList>
            <person name="Aslett M."/>
        </authorList>
    </citation>
    <scope>NUCLEOTIDE SEQUENCE</scope>
    <source>
        <strain evidence="8">Liverpool</strain>
    </source>
</reference>
<dbReference type="InterPro" id="IPR000727">
    <property type="entry name" value="T_SNARE_dom"/>
</dbReference>
<dbReference type="Gene3D" id="1.20.5.110">
    <property type="match status" value="1"/>
</dbReference>
<dbReference type="GO" id="GO:0005737">
    <property type="term" value="C:cytoplasm"/>
    <property type="evidence" value="ECO:0007669"/>
    <property type="project" value="UniProtKB-ARBA"/>
</dbReference>
<dbReference type="Proteomes" id="UP000007494">
    <property type="component" value="Chromosome XII"/>
</dbReference>
<keyword evidence="3 6" id="KW-0812">Transmembrane</keyword>
<keyword evidence="2" id="KW-0813">Transport</keyword>
<dbReference type="GO" id="GO:0012505">
    <property type="term" value="C:endomembrane system"/>
    <property type="evidence" value="ECO:0007669"/>
    <property type="project" value="UniProtKB-ARBA"/>
</dbReference>
<dbReference type="CDD" id="cd15841">
    <property type="entry name" value="SNARE_Qc"/>
    <property type="match status" value="1"/>
</dbReference>
<dbReference type="GeneID" id="13441045"/>
<name>F0VPG8_NEOCL</name>
<evidence type="ECO:0000259" key="7">
    <source>
        <dbReference type="PROSITE" id="PS50192"/>
    </source>
</evidence>
<dbReference type="AlphaFoldDB" id="F0VPG8"/>
<dbReference type="OMA" id="RQSTACL"/>
<evidence type="ECO:0000256" key="5">
    <source>
        <dbReference type="ARBA" id="ARBA00023136"/>
    </source>
</evidence>
<dbReference type="VEuPathDB" id="ToxoDB:NCLIV_060390"/>
<dbReference type="InParanoid" id="F0VPG8"/>
<keyword evidence="10" id="KW-1185">Reference proteome</keyword>
<evidence type="ECO:0000256" key="2">
    <source>
        <dbReference type="ARBA" id="ARBA00022448"/>
    </source>
</evidence>
<dbReference type="RefSeq" id="XP_003885642.1">
    <property type="nucleotide sequence ID" value="XM_003885593.1"/>
</dbReference>
<evidence type="ECO:0000256" key="3">
    <source>
        <dbReference type="ARBA" id="ARBA00022692"/>
    </source>
</evidence>
<reference evidence="9" key="4">
    <citation type="journal article" date="2015" name="PLoS ONE">
        <title>Comprehensive Evaluation of Toxoplasma gondii VEG and Neospora caninum LIV Genomes with Tachyzoite Stage Transcriptome and Proteome Defines Novel Transcript Features.</title>
        <authorList>
            <person name="Ramaprasad A."/>
            <person name="Mourier T."/>
            <person name="Naeem R."/>
            <person name="Malas T.B."/>
            <person name="Moussa E."/>
            <person name="Panigrahi A."/>
            <person name="Vermont S.J."/>
            <person name="Otto T.D."/>
            <person name="Wastling J."/>
            <person name="Pain A."/>
        </authorList>
    </citation>
    <scope>NUCLEOTIDE SEQUENCE</scope>
    <source>
        <strain evidence="9">Liverpool</strain>
    </source>
</reference>
<reference evidence="10" key="3">
    <citation type="journal article" date="2012" name="PLoS Pathog.">
        <title>Comparative genomics of the apicomplexan parasites Toxoplasma gondii and Neospora caninum: Coccidia differing in host range and transmission strategy.</title>
        <authorList>
            <person name="Reid A.J."/>
            <person name="Vermont S.J."/>
            <person name="Cotton J.A."/>
            <person name="Harris D."/>
            <person name="Hill-Cawthorne G.A."/>
            <person name="Konen-Waisman S."/>
            <person name="Latham S.M."/>
            <person name="Mourier T."/>
            <person name="Norton R."/>
            <person name="Quail M.A."/>
            <person name="Sanders M."/>
            <person name="Shanmugam D."/>
            <person name="Sohal A."/>
            <person name="Wasmuth J.D."/>
            <person name="Brunk B."/>
            <person name="Grigg M.E."/>
            <person name="Howard J.C."/>
            <person name="Parkinson J."/>
            <person name="Roos D.S."/>
            <person name="Trees A.J."/>
            <person name="Berriman M."/>
            <person name="Pain A."/>
            <person name="Wastling J.M."/>
        </authorList>
    </citation>
    <scope>NUCLEOTIDE SEQUENCE [LARGE SCALE GENOMIC DNA]</scope>
    <source>
        <strain evidence="10">Liverpool</strain>
    </source>
</reference>
<accession>F0VPG8</accession>
<evidence type="ECO:0000313" key="9">
    <source>
        <dbReference type="EMBL" id="CEL70356.1"/>
    </source>
</evidence>
<feature type="domain" description="T-SNARE coiled-coil homology" evidence="7">
    <location>
        <begin position="135"/>
        <end position="197"/>
    </location>
</feature>
<dbReference type="OrthoDB" id="428895at2759"/>
<evidence type="ECO:0000313" key="10">
    <source>
        <dbReference type="Proteomes" id="UP000007494"/>
    </source>
</evidence>
<dbReference type="PANTHER" id="PTHR12791">
    <property type="entry name" value="GOLGI SNARE BET1-RELATED"/>
    <property type="match status" value="1"/>
</dbReference>
<dbReference type="eggNOG" id="KOG3202">
    <property type="taxonomic scope" value="Eukaryota"/>
</dbReference>
<dbReference type="FunCoup" id="F0VPG8">
    <property type="interactions" value="11"/>
</dbReference>
<comment type="subcellular location">
    <subcellularLocation>
        <location evidence="1">Membrane</location>
        <topology evidence="1">Single-pass membrane protein</topology>
    </subcellularLocation>
</comment>
<feature type="transmembrane region" description="Helical" evidence="6">
    <location>
        <begin position="204"/>
        <end position="223"/>
    </location>
</feature>